<gene>
    <name evidence="8" type="ORF">CIG21_09780</name>
</gene>
<dbReference type="PANTHER" id="PTHR43133">
    <property type="entry name" value="RNA POLYMERASE ECF-TYPE SIGMA FACTO"/>
    <property type="match status" value="1"/>
</dbReference>
<dbReference type="GO" id="GO:0006352">
    <property type="term" value="P:DNA-templated transcription initiation"/>
    <property type="evidence" value="ECO:0007669"/>
    <property type="project" value="InterPro"/>
</dbReference>
<feature type="domain" description="RNA polymerase sigma factor 70 region 4 type 2" evidence="7">
    <location>
        <begin position="125"/>
        <end position="175"/>
    </location>
</feature>
<evidence type="ECO:0000259" key="6">
    <source>
        <dbReference type="Pfam" id="PF04542"/>
    </source>
</evidence>
<dbReference type="InterPro" id="IPR036388">
    <property type="entry name" value="WH-like_DNA-bd_sf"/>
</dbReference>
<dbReference type="InterPro" id="IPR013249">
    <property type="entry name" value="RNA_pol_sigma70_r4_t2"/>
</dbReference>
<dbReference type="GO" id="GO:0003677">
    <property type="term" value="F:DNA binding"/>
    <property type="evidence" value="ECO:0007669"/>
    <property type="project" value="UniProtKB-KW"/>
</dbReference>
<evidence type="ECO:0000259" key="7">
    <source>
        <dbReference type="Pfam" id="PF08281"/>
    </source>
</evidence>
<dbReference type="Pfam" id="PF04542">
    <property type="entry name" value="Sigma70_r2"/>
    <property type="match status" value="1"/>
</dbReference>
<dbReference type="InterPro" id="IPR007627">
    <property type="entry name" value="RNA_pol_sigma70_r2"/>
</dbReference>
<dbReference type="GO" id="GO:0016987">
    <property type="term" value="F:sigma factor activity"/>
    <property type="evidence" value="ECO:0007669"/>
    <property type="project" value="UniProtKB-KW"/>
</dbReference>
<keyword evidence="3" id="KW-0731">Sigma factor</keyword>
<dbReference type="InterPro" id="IPR013325">
    <property type="entry name" value="RNA_pol_sigma_r2"/>
</dbReference>
<dbReference type="InterPro" id="IPR039425">
    <property type="entry name" value="RNA_pol_sigma-70-like"/>
</dbReference>
<dbReference type="EMBL" id="NQMQ01000020">
    <property type="protein sequence ID" value="PAJ68946.1"/>
    <property type="molecule type" value="Genomic_DNA"/>
</dbReference>
<dbReference type="PANTHER" id="PTHR43133:SF50">
    <property type="entry name" value="ECF RNA POLYMERASE SIGMA FACTOR SIGM"/>
    <property type="match status" value="1"/>
</dbReference>
<sequence length="184" mass="20733">MSYRTDRELVRAHATGDPAAFTDIVRKHGPQLYRVARTHTHNDQDAQDIVQEALLKAYRNLHRYRGESKLGTWLHRMTVNAAIDHLRRTSRKDFEVSIDNEEAVDRDRNASLAHDPLRAFDSYMTVRNAVAALPRAQRGALLLIDVHGLSVEHAAKELGVKPGTVKSRRSRARSAVADQLLARG</sequence>
<feature type="domain" description="RNA polymerase sigma-70 region 2" evidence="6">
    <location>
        <begin position="24"/>
        <end position="91"/>
    </location>
</feature>
<keyword evidence="2" id="KW-0805">Transcription regulation</keyword>
<reference evidence="8 9" key="1">
    <citation type="submission" date="2017-08" db="EMBL/GenBank/DDBJ databases">
        <authorList>
            <person name="de Groot N.N."/>
        </authorList>
    </citation>
    <scope>NUCLEOTIDE SEQUENCE [LARGE SCALE GENOMIC DNA]</scope>
    <source>
        <strain evidence="8 9">NBT06-6</strain>
    </source>
</reference>
<dbReference type="Pfam" id="PF08281">
    <property type="entry name" value="Sigma70_r4_2"/>
    <property type="match status" value="1"/>
</dbReference>
<evidence type="ECO:0000313" key="8">
    <source>
        <dbReference type="EMBL" id="PAJ68946.1"/>
    </source>
</evidence>
<dbReference type="RefSeq" id="WP_095278651.1">
    <property type="nucleotide sequence ID" value="NZ_CP047655.1"/>
</dbReference>
<evidence type="ECO:0000256" key="1">
    <source>
        <dbReference type="ARBA" id="ARBA00010641"/>
    </source>
</evidence>
<keyword evidence="4" id="KW-0238">DNA-binding</keyword>
<dbReference type="InterPro" id="IPR013324">
    <property type="entry name" value="RNA_pol_sigma_r3/r4-like"/>
</dbReference>
<evidence type="ECO:0000313" key="9">
    <source>
        <dbReference type="Proteomes" id="UP000215771"/>
    </source>
</evidence>
<comment type="similarity">
    <text evidence="1">Belongs to the sigma-70 factor family. ECF subfamily.</text>
</comment>
<dbReference type="InterPro" id="IPR014284">
    <property type="entry name" value="RNA_pol_sigma-70_dom"/>
</dbReference>
<accession>A0A269PBM8</accession>
<dbReference type="NCBIfam" id="TIGR02937">
    <property type="entry name" value="sigma70-ECF"/>
    <property type="match status" value="1"/>
</dbReference>
<dbReference type="Gene3D" id="1.10.1740.10">
    <property type="match status" value="1"/>
</dbReference>
<dbReference type="AlphaFoldDB" id="A0A269PBM8"/>
<dbReference type="SUPFAM" id="SSF88946">
    <property type="entry name" value="Sigma2 domain of RNA polymerase sigma factors"/>
    <property type="match status" value="1"/>
</dbReference>
<keyword evidence="5" id="KW-0804">Transcription</keyword>
<evidence type="ECO:0000256" key="4">
    <source>
        <dbReference type="ARBA" id="ARBA00023125"/>
    </source>
</evidence>
<dbReference type="Gene3D" id="1.10.10.10">
    <property type="entry name" value="Winged helix-like DNA-binding domain superfamily/Winged helix DNA-binding domain"/>
    <property type="match status" value="1"/>
</dbReference>
<evidence type="ECO:0000256" key="5">
    <source>
        <dbReference type="ARBA" id="ARBA00023163"/>
    </source>
</evidence>
<organism evidence="8 9">
    <name type="scientific">Corynebacterium hadale</name>
    <dbReference type="NCBI Taxonomy" id="2026255"/>
    <lineage>
        <taxon>Bacteria</taxon>
        <taxon>Bacillati</taxon>
        <taxon>Actinomycetota</taxon>
        <taxon>Actinomycetes</taxon>
        <taxon>Mycobacteriales</taxon>
        <taxon>Corynebacteriaceae</taxon>
        <taxon>Corynebacterium</taxon>
    </lineage>
</organism>
<name>A0A269PBM8_9CORY</name>
<protein>
    <submittedName>
        <fullName evidence="8">RNA polymerase subunit sigma</fullName>
    </submittedName>
</protein>
<evidence type="ECO:0000256" key="2">
    <source>
        <dbReference type="ARBA" id="ARBA00023015"/>
    </source>
</evidence>
<evidence type="ECO:0000256" key="3">
    <source>
        <dbReference type="ARBA" id="ARBA00023082"/>
    </source>
</evidence>
<comment type="caution">
    <text evidence="8">The sequence shown here is derived from an EMBL/GenBank/DDBJ whole genome shotgun (WGS) entry which is preliminary data.</text>
</comment>
<dbReference type="SUPFAM" id="SSF88659">
    <property type="entry name" value="Sigma3 and sigma4 domains of RNA polymerase sigma factors"/>
    <property type="match status" value="1"/>
</dbReference>
<dbReference type="Proteomes" id="UP000215771">
    <property type="component" value="Unassembled WGS sequence"/>
</dbReference>
<proteinExistence type="inferred from homology"/>